<accession>A0A165H3T2</accession>
<dbReference type="AlphaFoldDB" id="A0A165H3T2"/>
<reference evidence="1 2" key="1">
    <citation type="submission" date="2016-01" db="EMBL/GenBank/DDBJ databases">
        <title>Whole genome sequencing of Bhargavaea cecembensis T14.</title>
        <authorList>
            <person name="Hong K.W."/>
        </authorList>
    </citation>
    <scope>NUCLEOTIDE SEQUENCE [LARGE SCALE GENOMIC DNA]</scope>
    <source>
        <strain evidence="1 2">T14</strain>
    </source>
</reference>
<name>A0A165H3T2_9BACL</name>
<dbReference type="Gene3D" id="2.20.110.10">
    <property type="entry name" value="Histone H3 K4-specific methyltransferase SET7/9 N-terminal domain"/>
    <property type="match status" value="1"/>
</dbReference>
<dbReference type="EMBL" id="LQNT01000009">
    <property type="protein sequence ID" value="KZE38695.1"/>
    <property type="molecule type" value="Genomic_DNA"/>
</dbReference>
<dbReference type="SUPFAM" id="SSF82185">
    <property type="entry name" value="Histone H3 K4-specific methyltransferase SET7/9 N-terminal domain"/>
    <property type="match status" value="1"/>
</dbReference>
<protein>
    <recommendedName>
        <fullName evidence="3">MORN repeat protein</fullName>
    </recommendedName>
</protein>
<gene>
    <name evidence="1" type="ORF">AV656_07265</name>
</gene>
<dbReference type="RefSeq" id="WP_063180487.1">
    <property type="nucleotide sequence ID" value="NZ_LQNT01000009.1"/>
</dbReference>
<organism evidence="1 2">
    <name type="scientific">Bhargavaea cecembensis</name>
    <dbReference type="NCBI Taxonomy" id="394098"/>
    <lineage>
        <taxon>Bacteria</taxon>
        <taxon>Bacillati</taxon>
        <taxon>Bacillota</taxon>
        <taxon>Bacilli</taxon>
        <taxon>Bacillales</taxon>
        <taxon>Caryophanaceae</taxon>
        <taxon>Bhargavaea</taxon>
    </lineage>
</organism>
<evidence type="ECO:0008006" key="3">
    <source>
        <dbReference type="Google" id="ProtNLM"/>
    </source>
</evidence>
<evidence type="ECO:0000313" key="2">
    <source>
        <dbReference type="Proteomes" id="UP000076490"/>
    </source>
</evidence>
<dbReference type="Proteomes" id="UP000076490">
    <property type="component" value="Unassembled WGS sequence"/>
</dbReference>
<sequence>MIRTFEEVLQQGVPYDELVEEYMEDVVLRPDGDAPFTGLAYELSGDGKSLLYHGEYLEGLPHGISVFYHPNGNYKSKDTIFHGTGHGWSRRWDEQGNLIFLGEYIHGISARFREWDESRQLTDEKMEPSNMEKAIIDQRIRMYKQHWPEESAGLSYDFLENKGWPEE</sequence>
<evidence type="ECO:0000313" key="1">
    <source>
        <dbReference type="EMBL" id="KZE38695.1"/>
    </source>
</evidence>
<comment type="caution">
    <text evidence="1">The sequence shown here is derived from an EMBL/GenBank/DDBJ whole genome shotgun (WGS) entry which is preliminary data.</text>
</comment>
<dbReference type="OrthoDB" id="517576at2"/>
<proteinExistence type="predicted"/>